<name>A0A0A9DJS2_ARUDO</name>
<sequence length="116" mass="12772">MILSFCFMTPFMMPSMVLEPESWLPRYVEYFMACRLPGDEPTGVSADTGSMPLSSKKLYTSTLPLLVPMKFSRSFHDPCEVAHWPAAICSFTVSAFLFASSPALSSSLDTLRSSGV</sequence>
<dbReference type="AlphaFoldDB" id="A0A0A9DJS2"/>
<proteinExistence type="predicted"/>
<organism evidence="1">
    <name type="scientific">Arundo donax</name>
    <name type="common">Giant reed</name>
    <name type="synonym">Donax arundinaceus</name>
    <dbReference type="NCBI Taxonomy" id="35708"/>
    <lineage>
        <taxon>Eukaryota</taxon>
        <taxon>Viridiplantae</taxon>
        <taxon>Streptophyta</taxon>
        <taxon>Embryophyta</taxon>
        <taxon>Tracheophyta</taxon>
        <taxon>Spermatophyta</taxon>
        <taxon>Magnoliopsida</taxon>
        <taxon>Liliopsida</taxon>
        <taxon>Poales</taxon>
        <taxon>Poaceae</taxon>
        <taxon>PACMAD clade</taxon>
        <taxon>Arundinoideae</taxon>
        <taxon>Arundineae</taxon>
        <taxon>Arundo</taxon>
    </lineage>
</organism>
<accession>A0A0A9DJS2</accession>
<protein>
    <submittedName>
        <fullName evidence="1">Uncharacterized protein</fullName>
    </submittedName>
</protein>
<evidence type="ECO:0000313" key="1">
    <source>
        <dbReference type="EMBL" id="JAD85905.1"/>
    </source>
</evidence>
<reference evidence="1" key="2">
    <citation type="journal article" date="2015" name="Data Brief">
        <title>Shoot transcriptome of the giant reed, Arundo donax.</title>
        <authorList>
            <person name="Barrero R.A."/>
            <person name="Guerrero F.D."/>
            <person name="Moolhuijzen P."/>
            <person name="Goolsby J.A."/>
            <person name="Tidwell J."/>
            <person name="Bellgard S.E."/>
            <person name="Bellgard M.I."/>
        </authorList>
    </citation>
    <scope>NUCLEOTIDE SEQUENCE</scope>
    <source>
        <tissue evidence="1">Shoot tissue taken approximately 20 cm above the soil surface</tissue>
    </source>
</reference>
<reference evidence="1" key="1">
    <citation type="submission" date="2014-09" db="EMBL/GenBank/DDBJ databases">
        <authorList>
            <person name="Magalhaes I.L.F."/>
            <person name="Oliveira U."/>
            <person name="Santos F.R."/>
            <person name="Vidigal T.H.D.A."/>
            <person name="Brescovit A.D."/>
            <person name="Santos A.J."/>
        </authorList>
    </citation>
    <scope>NUCLEOTIDE SEQUENCE</scope>
    <source>
        <tissue evidence="1">Shoot tissue taken approximately 20 cm above the soil surface</tissue>
    </source>
</reference>
<dbReference type="EMBL" id="GBRH01211990">
    <property type="protein sequence ID" value="JAD85905.1"/>
    <property type="molecule type" value="Transcribed_RNA"/>
</dbReference>